<dbReference type="KEGG" id="fjo:Fjoh_3632"/>
<keyword evidence="2" id="KW-1185">Reference proteome</keyword>
<dbReference type="Proteomes" id="UP000006694">
    <property type="component" value="Chromosome"/>
</dbReference>
<proteinExistence type="predicted"/>
<organism evidence="1 2">
    <name type="scientific">Flavobacterium johnsoniae (strain ATCC 17061 / DSM 2064 / JCM 8514 / BCRC 14874 / CCUG 350202 / NBRC 14942 / NCIMB 11054 / UW101)</name>
    <name type="common">Cytophaga johnsonae</name>
    <dbReference type="NCBI Taxonomy" id="376686"/>
    <lineage>
        <taxon>Bacteria</taxon>
        <taxon>Pseudomonadati</taxon>
        <taxon>Bacteroidota</taxon>
        <taxon>Flavobacteriia</taxon>
        <taxon>Flavobacteriales</taxon>
        <taxon>Flavobacteriaceae</taxon>
        <taxon>Flavobacterium</taxon>
    </lineage>
</organism>
<dbReference type="EMBL" id="CP000685">
    <property type="protein sequence ID" value="ABQ06646.1"/>
    <property type="molecule type" value="Genomic_DNA"/>
</dbReference>
<name>A5FDR3_FLAJ1</name>
<evidence type="ECO:0000313" key="1">
    <source>
        <dbReference type="EMBL" id="ABQ06646.1"/>
    </source>
</evidence>
<dbReference type="HOGENOM" id="CLU_105393_0_0_10"/>
<dbReference type="STRING" id="376686.Fjoh_3632"/>
<dbReference type="AlphaFoldDB" id="A5FDR3"/>
<accession>A5FDR3</accession>
<reference evidence="1 2" key="1">
    <citation type="journal article" date="2009" name="Appl. Environ. Microbiol.">
        <title>Novel features of the polysaccharide-digesting gliding bacterium Flavobacterium johnsoniae as revealed by genome sequence analysis.</title>
        <authorList>
            <person name="McBride M.J."/>
            <person name="Xie G."/>
            <person name="Martens E.C."/>
            <person name="Lapidus A."/>
            <person name="Henrissat B."/>
            <person name="Rhodes R.G."/>
            <person name="Goltsman E."/>
            <person name="Wang W."/>
            <person name="Xu J."/>
            <person name="Hunnicutt D.W."/>
            <person name="Staroscik A.M."/>
            <person name="Hoover T.R."/>
            <person name="Cheng Y.Q."/>
            <person name="Stein J.L."/>
        </authorList>
    </citation>
    <scope>NUCLEOTIDE SEQUENCE [LARGE SCALE GENOMIC DNA]</scope>
    <source>
        <strain evidence="2">ATCC 17061 / DSM 2064 / JCM 8514 / BCRC 14874 / CCUG 350202 / NBRC 14942 / NCIMB 11054 / UW101</strain>
    </source>
</reference>
<evidence type="ECO:0000313" key="2">
    <source>
        <dbReference type="Proteomes" id="UP000006694"/>
    </source>
</evidence>
<protein>
    <submittedName>
        <fullName evidence="1">Uncharacterized protein</fullName>
    </submittedName>
</protein>
<gene>
    <name evidence="1" type="ordered locus">Fjoh_3632</name>
</gene>
<sequence length="226" mass="26296">MQKNEHSHVATEHLNTKIEKMDLIEALSIINKFKNLDIRETFKTLEKLDTVVSDYDFENIFSASKIIKEASAQIDEIVHATGIMIAQKKWLEENEKLQYLSLGAGNHKEKFDLETNLRIAEFKFGRWNDKSSNGLRRRGYFSNYIGLLTSEDPRRKYFVVEDKESFLKFIKGKADWRNVLSKNPTGLKKLEFFLIEKGKENLTSVGQIYSAFEESVIIISYKEIMP</sequence>
<dbReference type="eggNOG" id="ENOG502Z875">
    <property type="taxonomic scope" value="Bacteria"/>
</dbReference>